<dbReference type="InterPro" id="IPR004090">
    <property type="entry name" value="Chemotax_Me-accpt_rcpt"/>
</dbReference>
<gene>
    <name evidence="7" type="ORF">dnl_61290</name>
</gene>
<dbReference type="PANTHER" id="PTHR32089">
    <property type="entry name" value="METHYL-ACCEPTING CHEMOTAXIS PROTEIN MCPB"/>
    <property type="match status" value="1"/>
</dbReference>
<dbReference type="Gene3D" id="1.10.287.950">
    <property type="entry name" value="Methyl-accepting chemotaxis protein"/>
    <property type="match status" value="1"/>
</dbReference>
<name>A0A975GJN1_9BACT</name>
<keyword evidence="1 3" id="KW-0807">Transducer</keyword>
<keyword evidence="4" id="KW-0472">Membrane</keyword>
<evidence type="ECO:0000259" key="6">
    <source>
        <dbReference type="PROSITE" id="PS50885"/>
    </source>
</evidence>
<feature type="transmembrane region" description="Helical" evidence="4">
    <location>
        <begin position="191"/>
        <end position="216"/>
    </location>
</feature>
<keyword evidence="8" id="KW-1185">Reference proteome</keyword>
<dbReference type="SMART" id="SM00283">
    <property type="entry name" value="MA"/>
    <property type="match status" value="1"/>
</dbReference>
<dbReference type="GO" id="GO:0016020">
    <property type="term" value="C:membrane"/>
    <property type="evidence" value="ECO:0007669"/>
    <property type="project" value="InterPro"/>
</dbReference>
<evidence type="ECO:0000259" key="5">
    <source>
        <dbReference type="PROSITE" id="PS50111"/>
    </source>
</evidence>
<dbReference type="PANTHER" id="PTHR32089:SF112">
    <property type="entry name" value="LYSOZYME-LIKE PROTEIN-RELATED"/>
    <property type="match status" value="1"/>
</dbReference>
<keyword evidence="4" id="KW-1133">Transmembrane helix</keyword>
<dbReference type="InterPro" id="IPR007891">
    <property type="entry name" value="CHASE3"/>
</dbReference>
<keyword evidence="4" id="KW-0812">Transmembrane</keyword>
<dbReference type="SUPFAM" id="SSF58104">
    <property type="entry name" value="Methyl-accepting chemotaxis protein (MCP) signaling domain"/>
    <property type="match status" value="1"/>
</dbReference>
<dbReference type="SMART" id="SM00304">
    <property type="entry name" value="HAMP"/>
    <property type="match status" value="1"/>
</dbReference>
<dbReference type="GO" id="GO:0004888">
    <property type="term" value="F:transmembrane signaling receptor activity"/>
    <property type="evidence" value="ECO:0007669"/>
    <property type="project" value="InterPro"/>
</dbReference>
<dbReference type="Pfam" id="PF00015">
    <property type="entry name" value="MCPsignal"/>
    <property type="match status" value="1"/>
</dbReference>
<feature type="domain" description="Methyl-accepting transducer" evidence="5">
    <location>
        <begin position="300"/>
        <end position="529"/>
    </location>
</feature>
<evidence type="ECO:0000256" key="2">
    <source>
        <dbReference type="ARBA" id="ARBA00029447"/>
    </source>
</evidence>
<dbReference type="GO" id="GO:0006935">
    <property type="term" value="P:chemotaxis"/>
    <property type="evidence" value="ECO:0007669"/>
    <property type="project" value="InterPro"/>
</dbReference>
<feature type="domain" description="HAMP" evidence="6">
    <location>
        <begin position="213"/>
        <end position="267"/>
    </location>
</feature>
<reference evidence="7" key="1">
    <citation type="journal article" date="2021" name="Microb. Physiol.">
        <title>Proteogenomic Insights into the Physiology of Marine, Sulfate-Reducing, Filamentous Desulfonema limicola and Desulfonema magnum.</title>
        <authorList>
            <person name="Schnaars V."/>
            <person name="Wohlbrand L."/>
            <person name="Scheve S."/>
            <person name="Hinrichs C."/>
            <person name="Reinhardt R."/>
            <person name="Rabus R."/>
        </authorList>
    </citation>
    <scope>NUCLEOTIDE SEQUENCE</scope>
    <source>
        <strain evidence="7">5ac10</strain>
    </source>
</reference>
<feature type="transmembrane region" description="Helical" evidence="4">
    <location>
        <begin position="12"/>
        <end position="33"/>
    </location>
</feature>
<dbReference type="PROSITE" id="PS50885">
    <property type="entry name" value="HAMP"/>
    <property type="match status" value="1"/>
</dbReference>
<comment type="similarity">
    <text evidence="2">Belongs to the methyl-accepting chemotaxis (MCP) protein family.</text>
</comment>
<dbReference type="InterPro" id="IPR003660">
    <property type="entry name" value="HAMP_dom"/>
</dbReference>
<dbReference type="CDD" id="cd19410">
    <property type="entry name" value="HK9-like_sensor"/>
    <property type="match status" value="1"/>
</dbReference>
<evidence type="ECO:0000256" key="1">
    <source>
        <dbReference type="ARBA" id="ARBA00023224"/>
    </source>
</evidence>
<evidence type="ECO:0000256" key="4">
    <source>
        <dbReference type="SAM" id="Phobius"/>
    </source>
</evidence>
<evidence type="ECO:0000313" key="7">
    <source>
        <dbReference type="EMBL" id="QTA83714.1"/>
    </source>
</evidence>
<organism evidence="7 8">
    <name type="scientific">Desulfonema limicola</name>
    <dbReference type="NCBI Taxonomy" id="45656"/>
    <lineage>
        <taxon>Bacteria</taxon>
        <taxon>Pseudomonadati</taxon>
        <taxon>Thermodesulfobacteriota</taxon>
        <taxon>Desulfobacteria</taxon>
        <taxon>Desulfobacterales</taxon>
        <taxon>Desulfococcaceae</taxon>
        <taxon>Desulfonema</taxon>
    </lineage>
</organism>
<evidence type="ECO:0000313" key="8">
    <source>
        <dbReference type="Proteomes" id="UP000663720"/>
    </source>
</evidence>
<dbReference type="InterPro" id="IPR004089">
    <property type="entry name" value="MCPsignal_dom"/>
</dbReference>
<sequence length="586" mass="63017">MLKNMKLKAKIITGGCVSLVFFSLLSIITWFSIDSLIKTSEWVNHTNKVVLEALEINLDAADMQRAGRGFLLSGKDNFLDPYRLGSKEIYSRINHLKQIISDNPKQIERLNEIETIIKEWQEKVLETSFKMRMEVGISRTMDDIAQFAQDGEGKTYFDRFKSRVKDFMDEEARLMKERQDKYIRTAQNTKMMILAGTPAVIIASLVVLWLLALSILSPVNTVVKGMENIAQGEGDLTMRLDIESKNEVGELAEWFNLFVEKIQKLVKQAAESMKNLGDAAGKMTDIAGTLASDSNEMTVQTENISTTTIQMTANINSMASASEEMSTNAQSVSASAEQMSHNMNSVASAVEQMSAAISGISKNAKKGAEVSAQAAGLSDNAGSVMNTLGDAAIEIGQVTDVIKRIAEQTNLLALNATIEAASAGDAGRGFAVVASEIKELAGQSARAAEDISARIEGVQKKTSEAVSVIKNVSEIISSINKSSSIINSAVEQMTQSANEISANVFQANTGVGNIASSISEVAKGSNDVARNTGQAAKGANEVSRGIQNLAQAAASSNISAQQVSSSADDLAQLSDNIQKLIKQFKV</sequence>
<dbReference type="Proteomes" id="UP000663720">
    <property type="component" value="Chromosome"/>
</dbReference>
<dbReference type="Pfam" id="PF05227">
    <property type="entry name" value="CHASE3"/>
    <property type="match status" value="1"/>
</dbReference>
<dbReference type="PRINTS" id="PR00260">
    <property type="entry name" value="CHEMTRNSDUCR"/>
</dbReference>
<protein>
    <submittedName>
        <fullName evidence="7">Methyl-accepting chemotaxis protein signailing-domain-containing protein, chase and HAMP domains-containing</fullName>
    </submittedName>
</protein>
<dbReference type="KEGG" id="dli:dnl_61290"/>
<dbReference type="Pfam" id="PF00672">
    <property type="entry name" value="HAMP"/>
    <property type="match status" value="1"/>
</dbReference>
<accession>A0A975GJN1</accession>
<dbReference type="GO" id="GO:0007165">
    <property type="term" value="P:signal transduction"/>
    <property type="evidence" value="ECO:0007669"/>
    <property type="project" value="UniProtKB-KW"/>
</dbReference>
<proteinExistence type="inferred from homology"/>
<dbReference type="AlphaFoldDB" id="A0A975GJN1"/>
<dbReference type="RefSeq" id="WP_207689518.1">
    <property type="nucleotide sequence ID" value="NZ_CP061799.1"/>
</dbReference>
<dbReference type="EMBL" id="CP061799">
    <property type="protein sequence ID" value="QTA83714.1"/>
    <property type="molecule type" value="Genomic_DNA"/>
</dbReference>
<dbReference type="Gene3D" id="6.10.340.10">
    <property type="match status" value="1"/>
</dbReference>
<dbReference type="CDD" id="cd06225">
    <property type="entry name" value="HAMP"/>
    <property type="match status" value="1"/>
</dbReference>
<evidence type="ECO:0000256" key="3">
    <source>
        <dbReference type="PROSITE-ProRule" id="PRU00284"/>
    </source>
</evidence>
<dbReference type="PROSITE" id="PS50111">
    <property type="entry name" value="CHEMOTAXIS_TRANSDUC_2"/>
    <property type="match status" value="1"/>
</dbReference>